<sequence length="42" mass="5006">MAYLKAVQLQSRELLQVIQDEAQKTNQPTIYKWCQEVLQQQL</sequence>
<dbReference type="GeneID" id="14866897"/>
<dbReference type="AlphaFoldDB" id="F4QB77"/>
<dbReference type="InterPro" id="IPR057946">
    <property type="entry name" value="TPR_ZFYVE26"/>
</dbReference>
<evidence type="ECO:0000313" key="3">
    <source>
        <dbReference type="Proteomes" id="UP000007797"/>
    </source>
</evidence>
<proteinExistence type="predicted"/>
<dbReference type="EMBL" id="GL883027">
    <property type="protein sequence ID" value="EGG14849.1"/>
    <property type="molecule type" value="Genomic_DNA"/>
</dbReference>
<accession>F4QB77</accession>
<dbReference type="Proteomes" id="UP000007797">
    <property type="component" value="Unassembled WGS sequence"/>
</dbReference>
<feature type="domain" description="ZFYVE26-like TPR repeats" evidence="1">
    <location>
        <begin position="2"/>
        <end position="39"/>
    </location>
</feature>
<evidence type="ECO:0000313" key="2">
    <source>
        <dbReference type="EMBL" id="EGG14849.1"/>
    </source>
</evidence>
<dbReference type="Pfam" id="PF25569">
    <property type="entry name" value="TPR_ZFYVE26"/>
    <property type="match status" value="1"/>
</dbReference>
<gene>
    <name evidence="2" type="ORF">DFA_10722</name>
</gene>
<name>F4QB77_CACFS</name>
<keyword evidence="3" id="KW-1185">Reference proteome</keyword>
<dbReference type="KEGG" id="dfa:DFA_10722"/>
<reference evidence="3" key="1">
    <citation type="journal article" date="2011" name="Genome Res.">
        <title>Phylogeny-wide analysis of social amoeba genomes highlights ancient origins for complex intercellular communication.</title>
        <authorList>
            <person name="Heidel A.J."/>
            <person name="Lawal H.M."/>
            <person name="Felder M."/>
            <person name="Schilde C."/>
            <person name="Helps N.R."/>
            <person name="Tunggal B."/>
            <person name="Rivero F."/>
            <person name="John U."/>
            <person name="Schleicher M."/>
            <person name="Eichinger L."/>
            <person name="Platzer M."/>
            <person name="Noegel A.A."/>
            <person name="Schaap P."/>
            <person name="Gloeckner G."/>
        </authorList>
    </citation>
    <scope>NUCLEOTIDE SEQUENCE [LARGE SCALE GENOMIC DNA]</scope>
    <source>
        <strain evidence="3">SH3</strain>
    </source>
</reference>
<evidence type="ECO:0000259" key="1">
    <source>
        <dbReference type="Pfam" id="PF25569"/>
    </source>
</evidence>
<organism evidence="2 3">
    <name type="scientific">Cavenderia fasciculata</name>
    <name type="common">Slime mold</name>
    <name type="synonym">Dictyostelium fasciculatum</name>
    <dbReference type="NCBI Taxonomy" id="261658"/>
    <lineage>
        <taxon>Eukaryota</taxon>
        <taxon>Amoebozoa</taxon>
        <taxon>Evosea</taxon>
        <taxon>Eumycetozoa</taxon>
        <taxon>Dictyostelia</taxon>
        <taxon>Acytosteliales</taxon>
        <taxon>Cavenderiaceae</taxon>
        <taxon>Cavenderia</taxon>
    </lineage>
</organism>
<dbReference type="RefSeq" id="XP_004351365.1">
    <property type="nucleotide sequence ID" value="XM_004351313.1"/>
</dbReference>
<protein>
    <recommendedName>
        <fullName evidence="1">ZFYVE26-like TPR repeats domain-containing protein</fullName>
    </recommendedName>
</protein>